<keyword evidence="6 9" id="KW-1133">Transmembrane helix</keyword>
<keyword evidence="2 8" id="KW-0813">Transport</keyword>
<evidence type="ECO:0000256" key="1">
    <source>
        <dbReference type="ARBA" id="ARBA00004651"/>
    </source>
</evidence>
<keyword evidence="4 9" id="KW-0812">Transmembrane</keyword>
<dbReference type="InterPro" id="IPR002898">
    <property type="entry name" value="MotA_ExbB_proton_chnl"/>
</dbReference>
<evidence type="ECO:0000256" key="5">
    <source>
        <dbReference type="ARBA" id="ARBA00022927"/>
    </source>
</evidence>
<comment type="caution">
    <text evidence="11">The sequence shown here is derived from an EMBL/GenBank/DDBJ whole genome shotgun (WGS) entry which is preliminary data.</text>
</comment>
<feature type="domain" description="MotA/TolQ/ExbB proton channel" evidence="10">
    <location>
        <begin position="83"/>
        <end position="196"/>
    </location>
</feature>
<comment type="similarity">
    <text evidence="8">Belongs to the exbB/tolQ family.</text>
</comment>
<evidence type="ECO:0000313" key="12">
    <source>
        <dbReference type="Proteomes" id="UP001597375"/>
    </source>
</evidence>
<keyword evidence="12" id="KW-1185">Reference proteome</keyword>
<evidence type="ECO:0000256" key="6">
    <source>
        <dbReference type="ARBA" id="ARBA00022989"/>
    </source>
</evidence>
<feature type="transmembrane region" description="Helical" evidence="9">
    <location>
        <begin position="118"/>
        <end position="144"/>
    </location>
</feature>
<evidence type="ECO:0000256" key="8">
    <source>
        <dbReference type="RuleBase" id="RU004057"/>
    </source>
</evidence>
<dbReference type="RefSeq" id="WP_386817751.1">
    <property type="nucleotide sequence ID" value="NZ_JBHUIT010000001.1"/>
</dbReference>
<dbReference type="EMBL" id="JBHUIT010000001">
    <property type="protein sequence ID" value="MFD2255089.1"/>
    <property type="molecule type" value="Genomic_DNA"/>
</dbReference>
<organism evidence="11 12">
    <name type="scientific">Luteolibacter algae</name>
    <dbReference type="NCBI Taxonomy" id="454151"/>
    <lineage>
        <taxon>Bacteria</taxon>
        <taxon>Pseudomonadati</taxon>
        <taxon>Verrucomicrobiota</taxon>
        <taxon>Verrucomicrobiia</taxon>
        <taxon>Verrucomicrobiales</taxon>
        <taxon>Verrucomicrobiaceae</taxon>
        <taxon>Luteolibacter</taxon>
    </lineage>
</organism>
<dbReference type="InterPro" id="IPR050790">
    <property type="entry name" value="ExbB/TolQ_transport"/>
</dbReference>
<gene>
    <name evidence="11" type="ORF">ACFSSA_00235</name>
</gene>
<sequence length="214" mass="22654">MDYLAISTTEASIEFLKKGGIFVYPLILCSIAGLTAIGFKIMSLTRARTVPDTLAAKLENIDSSEDSASVVRELKLGQSALARLGSTALKHRGKPATEISQAVEATAREEVVKMHTGIGVLDVVITVAPLLGLLGTASGLVVIFQGLGETTDHLAIARGIAEALNTTIFGLAIAVPCVIAHSYFTRRIELLTSRMEAVMTDFVSACSRITPDSH</sequence>
<name>A0ABW5D546_9BACT</name>
<comment type="subcellular location">
    <subcellularLocation>
        <location evidence="1">Cell membrane</location>
        <topology evidence="1">Multi-pass membrane protein</topology>
    </subcellularLocation>
    <subcellularLocation>
        <location evidence="8">Membrane</location>
        <topology evidence="8">Multi-pass membrane protein</topology>
    </subcellularLocation>
</comment>
<dbReference type="Pfam" id="PF01618">
    <property type="entry name" value="MotA_ExbB"/>
    <property type="match status" value="1"/>
</dbReference>
<evidence type="ECO:0000313" key="11">
    <source>
        <dbReference type="EMBL" id="MFD2255089.1"/>
    </source>
</evidence>
<feature type="transmembrane region" description="Helical" evidence="9">
    <location>
        <begin position="164"/>
        <end position="184"/>
    </location>
</feature>
<evidence type="ECO:0000256" key="3">
    <source>
        <dbReference type="ARBA" id="ARBA00022475"/>
    </source>
</evidence>
<keyword evidence="3" id="KW-1003">Cell membrane</keyword>
<evidence type="ECO:0000256" key="7">
    <source>
        <dbReference type="ARBA" id="ARBA00023136"/>
    </source>
</evidence>
<protein>
    <submittedName>
        <fullName evidence="11">MotA/TolQ/ExbB proton channel family protein</fullName>
    </submittedName>
</protein>
<accession>A0ABW5D546</accession>
<keyword evidence="7 9" id="KW-0472">Membrane</keyword>
<dbReference type="PANTHER" id="PTHR30625">
    <property type="entry name" value="PROTEIN TOLQ"/>
    <property type="match status" value="1"/>
</dbReference>
<reference evidence="12" key="1">
    <citation type="journal article" date="2019" name="Int. J. Syst. Evol. Microbiol.">
        <title>The Global Catalogue of Microorganisms (GCM) 10K type strain sequencing project: providing services to taxonomists for standard genome sequencing and annotation.</title>
        <authorList>
            <consortium name="The Broad Institute Genomics Platform"/>
            <consortium name="The Broad Institute Genome Sequencing Center for Infectious Disease"/>
            <person name="Wu L."/>
            <person name="Ma J."/>
        </authorList>
    </citation>
    <scope>NUCLEOTIDE SEQUENCE [LARGE SCALE GENOMIC DNA]</scope>
    <source>
        <strain evidence="12">CGMCC 4.7106</strain>
    </source>
</reference>
<keyword evidence="5 8" id="KW-0653">Protein transport</keyword>
<evidence type="ECO:0000256" key="4">
    <source>
        <dbReference type="ARBA" id="ARBA00022692"/>
    </source>
</evidence>
<proteinExistence type="inferred from homology"/>
<dbReference type="Proteomes" id="UP001597375">
    <property type="component" value="Unassembled WGS sequence"/>
</dbReference>
<feature type="transmembrane region" description="Helical" evidence="9">
    <location>
        <begin position="20"/>
        <end position="39"/>
    </location>
</feature>
<evidence type="ECO:0000256" key="2">
    <source>
        <dbReference type="ARBA" id="ARBA00022448"/>
    </source>
</evidence>
<dbReference type="PANTHER" id="PTHR30625:SF15">
    <property type="entry name" value="BIOPOLYMER TRANSPORT PROTEIN EXBB"/>
    <property type="match status" value="1"/>
</dbReference>
<evidence type="ECO:0000256" key="9">
    <source>
        <dbReference type="SAM" id="Phobius"/>
    </source>
</evidence>
<evidence type="ECO:0000259" key="10">
    <source>
        <dbReference type="Pfam" id="PF01618"/>
    </source>
</evidence>